<organism evidence="5 6">
    <name type="scientific">Acorus gramineus</name>
    <name type="common">Dwarf sweet flag</name>
    <dbReference type="NCBI Taxonomy" id="55184"/>
    <lineage>
        <taxon>Eukaryota</taxon>
        <taxon>Viridiplantae</taxon>
        <taxon>Streptophyta</taxon>
        <taxon>Embryophyta</taxon>
        <taxon>Tracheophyta</taxon>
        <taxon>Spermatophyta</taxon>
        <taxon>Magnoliopsida</taxon>
        <taxon>Liliopsida</taxon>
        <taxon>Acoraceae</taxon>
        <taxon>Acorus</taxon>
    </lineage>
</organism>
<dbReference type="GO" id="GO:0004867">
    <property type="term" value="F:serine-type endopeptidase inhibitor activity"/>
    <property type="evidence" value="ECO:0007669"/>
    <property type="project" value="UniProtKB-KW"/>
</dbReference>
<evidence type="ECO:0000313" key="6">
    <source>
        <dbReference type="Proteomes" id="UP001179952"/>
    </source>
</evidence>
<dbReference type="PRINTS" id="PR00292">
    <property type="entry name" value="POTATOINHBTR"/>
</dbReference>
<reference evidence="5" key="1">
    <citation type="journal article" date="2023" name="Nat. Commun.">
        <title>Diploid and tetraploid genomes of Acorus and the evolution of monocots.</title>
        <authorList>
            <person name="Ma L."/>
            <person name="Liu K.W."/>
            <person name="Li Z."/>
            <person name="Hsiao Y.Y."/>
            <person name="Qi Y."/>
            <person name="Fu T."/>
            <person name="Tang G.D."/>
            <person name="Zhang D."/>
            <person name="Sun W.H."/>
            <person name="Liu D.K."/>
            <person name="Li Y."/>
            <person name="Chen G.Z."/>
            <person name="Liu X.D."/>
            <person name="Liao X.Y."/>
            <person name="Jiang Y.T."/>
            <person name="Yu X."/>
            <person name="Hao Y."/>
            <person name="Huang J."/>
            <person name="Zhao X.W."/>
            <person name="Ke S."/>
            <person name="Chen Y.Y."/>
            <person name="Wu W.L."/>
            <person name="Hsu J.L."/>
            <person name="Lin Y.F."/>
            <person name="Huang M.D."/>
            <person name="Li C.Y."/>
            <person name="Huang L."/>
            <person name="Wang Z.W."/>
            <person name="Zhao X."/>
            <person name="Zhong W.Y."/>
            <person name="Peng D.H."/>
            <person name="Ahmad S."/>
            <person name="Lan S."/>
            <person name="Zhang J.S."/>
            <person name="Tsai W.C."/>
            <person name="Van de Peer Y."/>
            <person name="Liu Z.J."/>
        </authorList>
    </citation>
    <scope>NUCLEOTIDE SEQUENCE</scope>
    <source>
        <strain evidence="5">SCP</strain>
    </source>
</reference>
<keyword evidence="6" id="KW-1185">Reference proteome</keyword>
<evidence type="ECO:0008006" key="7">
    <source>
        <dbReference type="Google" id="ProtNLM"/>
    </source>
</evidence>
<dbReference type="PANTHER" id="PTHR33091">
    <property type="entry name" value="PROTEIN, PUTATIVE, EXPRESSED-RELATED"/>
    <property type="match status" value="1"/>
</dbReference>
<name>A0AAV9B4X0_ACOGR</name>
<dbReference type="PANTHER" id="PTHR33091:SF73">
    <property type="entry name" value="INHIBITOR OF TRYPSIN AND HAGEMAN FACTOR-LIKE"/>
    <property type="match status" value="1"/>
</dbReference>
<dbReference type="InterPro" id="IPR036354">
    <property type="entry name" value="Prot_inh_pot1_sf"/>
</dbReference>
<gene>
    <name evidence="5" type="ORF">QJS04_geneDACA013095</name>
</gene>
<dbReference type="Proteomes" id="UP001179952">
    <property type="component" value="Unassembled WGS sequence"/>
</dbReference>
<dbReference type="Pfam" id="PF00280">
    <property type="entry name" value="potato_inhibit"/>
    <property type="match status" value="1"/>
</dbReference>
<keyword evidence="2" id="KW-0646">Protease inhibitor</keyword>
<dbReference type="InterPro" id="IPR000864">
    <property type="entry name" value="Prot_inh_pot1"/>
</dbReference>
<sequence>MVSLHHPNLHETPKRTWQGNQISNTSKPLELFKQQCHINIHPSPPLPISSNHLTQTSIIKTIMADCKGKTEWPELVGVKGDVAVTTIKAENPSLHVFTIKKGSIVTMEYRSDRVRVWVDECGVVYEAPRIG</sequence>
<dbReference type="SUPFAM" id="SSF54654">
    <property type="entry name" value="CI-2 family of serine protease inhibitors"/>
    <property type="match status" value="1"/>
</dbReference>
<dbReference type="PROSITE" id="PS00285">
    <property type="entry name" value="POTATO_INHIBITOR"/>
    <property type="match status" value="1"/>
</dbReference>
<accession>A0AAV9B4X0</accession>
<proteinExistence type="inferred from homology"/>
<comment type="similarity">
    <text evidence="1">Belongs to the protease inhibitor I13 (potato type I serine protease inhibitor) family.</text>
</comment>
<protein>
    <recommendedName>
        <fullName evidence="7">Proteinase inhibitor I13, potato inhibitor I</fullName>
    </recommendedName>
</protein>
<evidence type="ECO:0000256" key="1">
    <source>
        <dbReference type="ARBA" id="ARBA00008210"/>
    </source>
</evidence>
<dbReference type="GO" id="GO:0009611">
    <property type="term" value="P:response to wounding"/>
    <property type="evidence" value="ECO:0007669"/>
    <property type="project" value="InterPro"/>
</dbReference>
<evidence type="ECO:0000256" key="4">
    <source>
        <dbReference type="SAM" id="MobiDB-lite"/>
    </source>
</evidence>
<reference evidence="5" key="2">
    <citation type="submission" date="2023-06" db="EMBL/GenBank/DDBJ databases">
        <authorList>
            <person name="Ma L."/>
            <person name="Liu K.-W."/>
            <person name="Li Z."/>
            <person name="Hsiao Y.-Y."/>
            <person name="Qi Y."/>
            <person name="Fu T."/>
            <person name="Tang G."/>
            <person name="Zhang D."/>
            <person name="Sun W.-H."/>
            <person name="Liu D.-K."/>
            <person name="Li Y."/>
            <person name="Chen G.-Z."/>
            <person name="Liu X.-D."/>
            <person name="Liao X.-Y."/>
            <person name="Jiang Y.-T."/>
            <person name="Yu X."/>
            <person name="Hao Y."/>
            <person name="Huang J."/>
            <person name="Zhao X.-W."/>
            <person name="Ke S."/>
            <person name="Chen Y.-Y."/>
            <person name="Wu W.-L."/>
            <person name="Hsu J.-L."/>
            <person name="Lin Y.-F."/>
            <person name="Huang M.-D."/>
            <person name="Li C.-Y."/>
            <person name="Huang L."/>
            <person name="Wang Z.-W."/>
            <person name="Zhao X."/>
            <person name="Zhong W.-Y."/>
            <person name="Peng D.-H."/>
            <person name="Ahmad S."/>
            <person name="Lan S."/>
            <person name="Zhang J.-S."/>
            <person name="Tsai W.-C."/>
            <person name="Van De Peer Y."/>
            <person name="Liu Z.-J."/>
        </authorList>
    </citation>
    <scope>NUCLEOTIDE SEQUENCE</scope>
    <source>
        <strain evidence="5">SCP</strain>
        <tissue evidence="5">Leaves</tissue>
    </source>
</reference>
<dbReference type="EMBL" id="JAUJYN010000005">
    <property type="protein sequence ID" value="KAK1271359.1"/>
    <property type="molecule type" value="Genomic_DNA"/>
</dbReference>
<comment type="caution">
    <text evidence="5">The sequence shown here is derived from an EMBL/GenBank/DDBJ whole genome shotgun (WGS) entry which is preliminary data.</text>
</comment>
<feature type="region of interest" description="Disordered" evidence="4">
    <location>
        <begin position="1"/>
        <end position="21"/>
    </location>
</feature>
<keyword evidence="3" id="KW-0722">Serine protease inhibitor</keyword>
<dbReference type="Gene3D" id="3.30.10.10">
    <property type="entry name" value="Trypsin Inhibitor V, subunit A"/>
    <property type="match status" value="1"/>
</dbReference>
<evidence type="ECO:0000256" key="3">
    <source>
        <dbReference type="ARBA" id="ARBA00022900"/>
    </source>
</evidence>
<evidence type="ECO:0000313" key="5">
    <source>
        <dbReference type="EMBL" id="KAK1271359.1"/>
    </source>
</evidence>
<evidence type="ECO:0000256" key="2">
    <source>
        <dbReference type="ARBA" id="ARBA00022690"/>
    </source>
</evidence>
<dbReference type="AlphaFoldDB" id="A0AAV9B4X0"/>